<reference evidence="2 3" key="1">
    <citation type="submission" date="2018-10" db="EMBL/GenBank/DDBJ databases">
        <title>Sphingobacterium sp. M05W1-28.</title>
        <authorList>
            <person name="Cai H."/>
        </authorList>
    </citation>
    <scope>NUCLEOTIDE SEQUENCE [LARGE SCALE GENOMIC DNA]</scope>
    <source>
        <strain evidence="2 3">M05W1-28</strain>
    </source>
</reference>
<feature type="region of interest" description="Disordered" evidence="1">
    <location>
        <begin position="136"/>
        <end position="159"/>
    </location>
</feature>
<evidence type="ECO:0000313" key="2">
    <source>
        <dbReference type="EMBL" id="RKO70755.1"/>
    </source>
</evidence>
<proteinExistence type="predicted"/>
<gene>
    <name evidence="2" type="ORF">D7322_15920</name>
</gene>
<dbReference type="EMBL" id="RBWS01000011">
    <property type="protein sequence ID" value="RKO70755.1"/>
    <property type="molecule type" value="Genomic_DNA"/>
</dbReference>
<keyword evidence="3" id="KW-1185">Reference proteome</keyword>
<dbReference type="RefSeq" id="WP_121125275.1">
    <property type="nucleotide sequence ID" value="NZ_RBWS01000011.1"/>
</dbReference>
<organism evidence="2 3">
    <name type="scientific">Sphingobacterium puteale</name>
    <dbReference type="NCBI Taxonomy" id="2420510"/>
    <lineage>
        <taxon>Bacteria</taxon>
        <taxon>Pseudomonadati</taxon>
        <taxon>Bacteroidota</taxon>
        <taxon>Sphingobacteriia</taxon>
        <taxon>Sphingobacteriales</taxon>
        <taxon>Sphingobacteriaceae</taxon>
        <taxon>Sphingobacterium</taxon>
    </lineage>
</organism>
<dbReference type="Proteomes" id="UP000282423">
    <property type="component" value="Unassembled WGS sequence"/>
</dbReference>
<dbReference type="AlphaFoldDB" id="A0A420VWY1"/>
<comment type="caution">
    <text evidence="2">The sequence shown here is derived from an EMBL/GenBank/DDBJ whole genome shotgun (WGS) entry which is preliminary data.</text>
</comment>
<dbReference type="OrthoDB" id="1191296at2"/>
<evidence type="ECO:0008006" key="4">
    <source>
        <dbReference type="Google" id="ProtNLM"/>
    </source>
</evidence>
<accession>A0A420VWY1</accession>
<protein>
    <recommendedName>
        <fullName evidence="4">RHS repeat-associated core domain-containing protein</fullName>
    </recommendedName>
</protein>
<dbReference type="InterPro" id="IPR028208">
    <property type="entry name" value="Effector_pro_NleD-like"/>
</dbReference>
<dbReference type="Pfam" id="PF14891">
    <property type="entry name" value="Peptidase_M91"/>
    <property type="match status" value="1"/>
</dbReference>
<evidence type="ECO:0000256" key="1">
    <source>
        <dbReference type="SAM" id="MobiDB-lite"/>
    </source>
</evidence>
<evidence type="ECO:0000313" key="3">
    <source>
        <dbReference type="Proteomes" id="UP000282423"/>
    </source>
</evidence>
<sequence>MFALDSADNVQIIQSNVGNSEFQDSNYPQYGSFVRYNPSGRSPFQGRNYVGLGHELVHTRDRFNGNLDMNIWQTVTDQNGNQKSIPYAEVSATHTENQIRAENGLPLRTHYTVDANGNGTGTRIIYNRTRQSRYYNSNGVTNPNYRPISRRRNQIPFTY</sequence>
<name>A0A420VWY1_9SPHI</name>